<comment type="caution">
    <text evidence="2">The sequence shown here is derived from an EMBL/GenBank/DDBJ whole genome shotgun (WGS) entry which is preliminary data.</text>
</comment>
<feature type="region of interest" description="Disordered" evidence="1">
    <location>
        <begin position="36"/>
        <end position="74"/>
    </location>
</feature>
<dbReference type="PANTHER" id="PTHR33050:SF7">
    <property type="entry name" value="RIBONUCLEASE H"/>
    <property type="match status" value="1"/>
</dbReference>
<feature type="region of interest" description="Disordered" evidence="1">
    <location>
        <begin position="579"/>
        <end position="604"/>
    </location>
</feature>
<protein>
    <submittedName>
        <fullName evidence="2">Uncharacterized protein</fullName>
    </submittedName>
</protein>
<accession>A0ABP0HAM3</accession>
<dbReference type="EMBL" id="CAXAMN010000203">
    <property type="protein sequence ID" value="CAK8986942.1"/>
    <property type="molecule type" value="Genomic_DNA"/>
</dbReference>
<feature type="region of interest" description="Disordered" evidence="1">
    <location>
        <begin position="1187"/>
        <end position="1210"/>
    </location>
</feature>
<evidence type="ECO:0000313" key="2">
    <source>
        <dbReference type="EMBL" id="CAK8986942.1"/>
    </source>
</evidence>
<feature type="compositionally biased region" description="Basic and acidic residues" evidence="1">
    <location>
        <begin position="1200"/>
        <end position="1210"/>
    </location>
</feature>
<organism evidence="2 3">
    <name type="scientific">Durusdinium trenchii</name>
    <dbReference type="NCBI Taxonomy" id="1381693"/>
    <lineage>
        <taxon>Eukaryota</taxon>
        <taxon>Sar</taxon>
        <taxon>Alveolata</taxon>
        <taxon>Dinophyceae</taxon>
        <taxon>Suessiales</taxon>
        <taxon>Symbiodiniaceae</taxon>
        <taxon>Durusdinium</taxon>
    </lineage>
</organism>
<gene>
    <name evidence="2" type="ORF">CCMP2556_LOCUS680</name>
</gene>
<reference evidence="2 3" key="1">
    <citation type="submission" date="2024-02" db="EMBL/GenBank/DDBJ databases">
        <authorList>
            <person name="Chen Y."/>
            <person name="Shah S."/>
            <person name="Dougan E. K."/>
            <person name="Thang M."/>
            <person name="Chan C."/>
        </authorList>
    </citation>
    <scope>NUCLEOTIDE SEQUENCE [LARGE SCALE GENOMIC DNA]</scope>
</reference>
<proteinExistence type="predicted"/>
<evidence type="ECO:0000256" key="1">
    <source>
        <dbReference type="SAM" id="MobiDB-lite"/>
    </source>
</evidence>
<dbReference type="Proteomes" id="UP001642484">
    <property type="component" value="Unassembled WGS sequence"/>
</dbReference>
<feature type="compositionally biased region" description="Basic residues" evidence="1">
    <location>
        <begin position="1187"/>
        <end position="1199"/>
    </location>
</feature>
<dbReference type="PANTHER" id="PTHR33050">
    <property type="entry name" value="REVERSE TRANSCRIPTASE DOMAIN-CONTAINING PROTEIN"/>
    <property type="match status" value="1"/>
</dbReference>
<feature type="compositionally biased region" description="Polar residues" evidence="1">
    <location>
        <begin position="591"/>
        <end position="601"/>
    </location>
</feature>
<name>A0ABP0HAM3_9DINO</name>
<sequence length="1210" mass="132971">MLQKDQRAFCCHPALVSRVGPGVSFRLDAHVLVLNFQDDGDEEDEDEEDDDLESEDEQDEPKAKVTQSGQWPLANLTPAADKEDMKCNLFTLWEYPHGAPEYVRLNIESWRRHSHGRCAEPIFLNEKNIHQYIPDLPEELQQYTLYFYTPLKLSTWQLKEYFKIPYQAARSDVVSRLDIEDVGKTVVSGMPCPGEASLGYASSCNITTSADKYLRTSQQVLVTLQEKVVASLRGEDRWGLRESGIDELIQSIVEKGGSVELAAQQRKVLWLDPKFAGGLGLEPTFPDPAEAAVAPPEECQDTDECCSPSPFFEDAAAAAFSSLLLVPLIYFLFRHLSVMACADSALLFLMDEAGVSSDTQKKIYQGGFDTLISFAGLDETSAGVRAALKQFGLDVETSLAIRKEVALLVGVWESAKTQRAMQVKQKLDANASGPARLIQTTEYAAMRSAVEAMQGSLRDKEAPSKSLVASKLEQLEDGAPVAEDLREATSFEDSAVEAYSAVVDPGSNFLRIRPGKSTTTPPSNPEELRLRHRRLGLAWAFVKSRHANRAWINASIVDDFRKLSDHVLGSTVAGLRTSAGDLGPATPSPVVGSSQAQSGDNFGSVDENAARDEAEYEEGGAGIHLQGKTIATIQTCIFISCLVVVCFDICNIVWMCARLVFFLLLEKSPAALSAMIYCRVVARIREIIFAELRKANCKAPIEEQGQPFYLCELEAILDLAGDPDAAAYHSGTHSFAEGVRLGVDCTLPRVPALFTAKQHWRCYEHIQEEAGAEKELGKIAIASLGALEKSDGSFRVIHDATHGLAVNAKIKVLDQVRSPTAIDVRRAVQVLPKAFFALKGDVSRAHRLVKIDRRDWRYLACKTDVNPGMIRINKVGTFGVASAAYHWSRLMSGLGRAAFYMLGKSGVMQLVYVDDLLWLVGEKGGIELLVMVIYFYARAAWLSGWLAKTCEAREVRIACLRAVLGRLCFACSALSNYRAFLGPLFAWTAALIKFEYRPLPKMVLLIMGFLSKVLASGHRVQAVGTGQSMPPEIFRTDARAEGSDIWIGGWALDHSAPLVCRTPRSSRRQLGVHGGRELSIDCIIGAAGNPCGGGDGVAGCCSAGTDNKGNSHVVSRCVTTKFPLCVFNMELAVQLQKRGAELHLHWLPSFADSKRLRFKLNEFRGEVLAEALEFGIDLYEEVKSAKARKGRNHPAKKARKGECLRDTDPW</sequence>
<keyword evidence="3" id="KW-1185">Reference proteome</keyword>
<evidence type="ECO:0000313" key="3">
    <source>
        <dbReference type="Proteomes" id="UP001642484"/>
    </source>
</evidence>
<feature type="compositionally biased region" description="Acidic residues" evidence="1">
    <location>
        <begin position="38"/>
        <end position="59"/>
    </location>
</feature>
<dbReference type="InterPro" id="IPR052055">
    <property type="entry name" value="Hepadnavirus_pol/RT"/>
</dbReference>